<dbReference type="Proteomes" id="UP001500604">
    <property type="component" value="Unassembled WGS sequence"/>
</dbReference>
<sequence length="58" mass="6925">MGRRYDIEINILLDDQSPLYDASLERLDEVRHQISNRLKLDPADHWISISFTQDPDWL</sequence>
<accession>A0ABP8V335</accession>
<name>A0ABP8V335_9GAMM</name>
<protein>
    <recommendedName>
        <fullName evidence="3">Cation transporter</fullName>
    </recommendedName>
</protein>
<evidence type="ECO:0008006" key="3">
    <source>
        <dbReference type="Google" id="ProtNLM"/>
    </source>
</evidence>
<organism evidence="1 2">
    <name type="scientific">Kistimonas scapharcae</name>
    <dbReference type="NCBI Taxonomy" id="1036133"/>
    <lineage>
        <taxon>Bacteria</taxon>
        <taxon>Pseudomonadati</taxon>
        <taxon>Pseudomonadota</taxon>
        <taxon>Gammaproteobacteria</taxon>
        <taxon>Oceanospirillales</taxon>
        <taxon>Endozoicomonadaceae</taxon>
        <taxon>Kistimonas</taxon>
    </lineage>
</organism>
<proteinExistence type="predicted"/>
<dbReference type="RefSeq" id="WP_345196852.1">
    <property type="nucleotide sequence ID" value="NZ_BAABFL010000410.1"/>
</dbReference>
<evidence type="ECO:0000313" key="1">
    <source>
        <dbReference type="EMBL" id="GAA4650638.1"/>
    </source>
</evidence>
<comment type="caution">
    <text evidence="1">The sequence shown here is derived from an EMBL/GenBank/DDBJ whole genome shotgun (WGS) entry which is preliminary data.</text>
</comment>
<evidence type="ECO:0000313" key="2">
    <source>
        <dbReference type="Proteomes" id="UP001500604"/>
    </source>
</evidence>
<gene>
    <name evidence="1" type="ORF">GCM10023116_29210</name>
</gene>
<dbReference type="EMBL" id="BAABFL010000410">
    <property type="protein sequence ID" value="GAA4650638.1"/>
    <property type="molecule type" value="Genomic_DNA"/>
</dbReference>
<reference evidence="2" key="1">
    <citation type="journal article" date="2019" name="Int. J. Syst. Evol. Microbiol.">
        <title>The Global Catalogue of Microorganisms (GCM) 10K type strain sequencing project: providing services to taxonomists for standard genome sequencing and annotation.</title>
        <authorList>
            <consortium name="The Broad Institute Genomics Platform"/>
            <consortium name="The Broad Institute Genome Sequencing Center for Infectious Disease"/>
            <person name="Wu L."/>
            <person name="Ma J."/>
        </authorList>
    </citation>
    <scope>NUCLEOTIDE SEQUENCE [LARGE SCALE GENOMIC DNA]</scope>
    <source>
        <strain evidence="2">JCM 17805</strain>
    </source>
</reference>
<keyword evidence="2" id="KW-1185">Reference proteome</keyword>